<dbReference type="PROSITE" id="PS50805">
    <property type="entry name" value="KRAB"/>
    <property type="match status" value="1"/>
</dbReference>
<sequence>MIVEEKFFILDTFWEPKNIGPKMNDFGVEPNSNTVLFTHTVEPLQFLTFFQEQQKMNIAQFDYHVPRCGSLTPSLCFLKVIEFLGSVSFEDVTVEFTPDEWQYMGPAHRTVYRDVMLENCSHFVSMGYCITKPQVIFKLEQGEEPWSLEEEFPNQRCPGGHIPAAQLKAETHPGQDTIPSQGAFTHHAHSDMGLM</sequence>
<dbReference type="Pfam" id="PF01352">
    <property type="entry name" value="KRAB"/>
    <property type="match status" value="1"/>
</dbReference>
<dbReference type="InterPro" id="IPR050169">
    <property type="entry name" value="Krueppel_C2H2_ZnF"/>
</dbReference>
<evidence type="ECO:0000313" key="3">
    <source>
        <dbReference type="RefSeq" id="XP_023382796.1"/>
    </source>
</evidence>
<protein>
    <submittedName>
        <fullName evidence="3">Zinc finger protein 300-like isoform X5</fullName>
    </submittedName>
</protein>
<dbReference type="GO" id="GO:0006355">
    <property type="term" value="P:regulation of DNA-templated transcription"/>
    <property type="evidence" value="ECO:0007669"/>
    <property type="project" value="InterPro"/>
</dbReference>
<dbReference type="Proteomes" id="UP000515202">
    <property type="component" value="Unplaced"/>
</dbReference>
<dbReference type="Gene3D" id="6.10.140.140">
    <property type="match status" value="1"/>
</dbReference>
<dbReference type="SMART" id="SM00349">
    <property type="entry name" value="KRAB"/>
    <property type="match status" value="1"/>
</dbReference>
<dbReference type="GeneID" id="105311255"/>
<feature type="domain" description="KRAB" evidence="1">
    <location>
        <begin position="87"/>
        <end position="158"/>
    </location>
</feature>
<reference evidence="3" key="1">
    <citation type="submission" date="2025-08" db="UniProtKB">
        <authorList>
            <consortium name="RefSeq"/>
        </authorList>
    </citation>
    <scope>IDENTIFICATION</scope>
    <source>
        <tissue evidence="3">Kidney</tissue>
    </source>
</reference>
<dbReference type="PANTHER" id="PTHR23232:SF131">
    <property type="entry name" value="KRAB DOMAIN-CONTAINING PROTEIN"/>
    <property type="match status" value="1"/>
</dbReference>
<keyword evidence="2" id="KW-1185">Reference proteome</keyword>
<evidence type="ECO:0000259" key="1">
    <source>
        <dbReference type="PROSITE" id="PS50805"/>
    </source>
</evidence>
<name>A0A6P6C5Z5_PTEVA</name>
<accession>A0A6P6C5Z5</accession>
<dbReference type="RefSeq" id="XP_023382796.1">
    <property type="nucleotide sequence ID" value="XM_023527028.1"/>
</dbReference>
<dbReference type="CDD" id="cd07765">
    <property type="entry name" value="KRAB_A-box"/>
    <property type="match status" value="1"/>
</dbReference>
<evidence type="ECO:0000313" key="2">
    <source>
        <dbReference type="Proteomes" id="UP000515202"/>
    </source>
</evidence>
<dbReference type="InterPro" id="IPR001909">
    <property type="entry name" value="KRAB"/>
</dbReference>
<dbReference type="InterPro" id="IPR036051">
    <property type="entry name" value="KRAB_dom_sf"/>
</dbReference>
<dbReference type="AlphaFoldDB" id="A0A6P6C5Z5"/>
<dbReference type="SUPFAM" id="SSF109640">
    <property type="entry name" value="KRAB domain (Kruppel-associated box)"/>
    <property type="match status" value="1"/>
</dbReference>
<proteinExistence type="predicted"/>
<gene>
    <name evidence="3" type="primary">LOC105311255</name>
</gene>
<dbReference type="PANTHER" id="PTHR23232">
    <property type="entry name" value="KRAB DOMAIN C2H2 ZINC FINGER"/>
    <property type="match status" value="1"/>
</dbReference>
<organism evidence="2 3">
    <name type="scientific">Pteropus vampyrus</name>
    <name type="common">Large flying fox</name>
    <dbReference type="NCBI Taxonomy" id="132908"/>
    <lineage>
        <taxon>Eukaryota</taxon>
        <taxon>Metazoa</taxon>
        <taxon>Chordata</taxon>
        <taxon>Craniata</taxon>
        <taxon>Vertebrata</taxon>
        <taxon>Euteleostomi</taxon>
        <taxon>Mammalia</taxon>
        <taxon>Eutheria</taxon>
        <taxon>Laurasiatheria</taxon>
        <taxon>Chiroptera</taxon>
        <taxon>Yinpterochiroptera</taxon>
        <taxon>Pteropodoidea</taxon>
        <taxon>Pteropodidae</taxon>
        <taxon>Pteropodinae</taxon>
        <taxon>Pteropus</taxon>
    </lineage>
</organism>